<feature type="compositionally biased region" description="Acidic residues" evidence="6">
    <location>
        <begin position="842"/>
        <end position="852"/>
    </location>
</feature>
<dbReference type="InterPro" id="IPR025954">
    <property type="entry name" value="DBC1/CARP1_inactive_NUDIX"/>
</dbReference>
<dbReference type="RefSeq" id="XP_013773988.1">
    <property type="nucleotide sequence ID" value="XM_013918534.2"/>
</dbReference>
<proteinExistence type="predicted"/>
<dbReference type="PROSITE" id="PS50800">
    <property type="entry name" value="SAP"/>
    <property type="match status" value="1"/>
</dbReference>
<dbReference type="Pfam" id="PF02037">
    <property type="entry name" value="SAP"/>
    <property type="match status" value="1"/>
</dbReference>
<feature type="coiled-coil region" evidence="5">
    <location>
        <begin position="1018"/>
        <end position="1094"/>
    </location>
</feature>
<evidence type="ECO:0000256" key="6">
    <source>
        <dbReference type="SAM" id="MobiDB-lite"/>
    </source>
</evidence>
<feature type="compositionally biased region" description="Basic and acidic residues" evidence="6">
    <location>
        <begin position="1147"/>
        <end position="1160"/>
    </location>
</feature>
<protein>
    <submittedName>
        <fullName evidence="9">Cell division cycle and apoptosis regulator protein 1-like</fullName>
    </submittedName>
</protein>
<evidence type="ECO:0000256" key="2">
    <source>
        <dbReference type="ARBA" id="ARBA00022490"/>
    </source>
</evidence>
<feature type="region of interest" description="Disordered" evidence="6">
    <location>
        <begin position="331"/>
        <end position="369"/>
    </location>
</feature>
<feature type="compositionally biased region" description="Acidic residues" evidence="6">
    <location>
        <begin position="616"/>
        <end position="629"/>
    </location>
</feature>
<gene>
    <name evidence="9" type="primary">LOC106458966</name>
</gene>
<dbReference type="InterPro" id="IPR045353">
    <property type="entry name" value="LAIKA"/>
</dbReference>
<feature type="compositionally biased region" description="Acidic residues" evidence="6">
    <location>
        <begin position="684"/>
        <end position="698"/>
    </location>
</feature>
<feature type="compositionally biased region" description="Basic and acidic residues" evidence="6">
    <location>
        <begin position="853"/>
        <end position="862"/>
    </location>
</feature>
<feature type="region of interest" description="Disordered" evidence="6">
    <location>
        <begin position="1123"/>
        <end position="1160"/>
    </location>
</feature>
<accession>A0ABM1B3E1</accession>
<dbReference type="Pfam" id="PF14444">
    <property type="entry name" value="S1-like"/>
    <property type="match status" value="1"/>
</dbReference>
<feature type="region of interest" description="Disordered" evidence="6">
    <location>
        <begin position="616"/>
        <end position="650"/>
    </location>
</feature>
<dbReference type="Proteomes" id="UP000694941">
    <property type="component" value="Unplaced"/>
</dbReference>
<organism evidence="8 9">
    <name type="scientific">Limulus polyphemus</name>
    <name type="common">Atlantic horseshoe crab</name>
    <dbReference type="NCBI Taxonomy" id="6850"/>
    <lineage>
        <taxon>Eukaryota</taxon>
        <taxon>Metazoa</taxon>
        <taxon>Ecdysozoa</taxon>
        <taxon>Arthropoda</taxon>
        <taxon>Chelicerata</taxon>
        <taxon>Merostomata</taxon>
        <taxon>Xiphosura</taxon>
        <taxon>Limulidae</taxon>
        <taxon>Limulus</taxon>
    </lineage>
</organism>
<dbReference type="Pfam" id="PF19256">
    <property type="entry name" value="LAIKA"/>
    <property type="match status" value="1"/>
</dbReference>
<dbReference type="InterPro" id="IPR025224">
    <property type="entry name" value="CCAR1/CCAR2"/>
</dbReference>
<feature type="region of interest" description="Disordered" evidence="6">
    <location>
        <begin position="1"/>
        <end position="30"/>
    </location>
</feature>
<feature type="domain" description="SAP" evidence="7">
    <location>
        <begin position="645"/>
        <end position="679"/>
    </location>
</feature>
<feature type="compositionally biased region" description="Low complexity" evidence="6">
    <location>
        <begin position="1124"/>
        <end position="1141"/>
    </location>
</feature>
<dbReference type="SMART" id="SM00513">
    <property type="entry name" value="SAP"/>
    <property type="match status" value="1"/>
</dbReference>
<feature type="compositionally biased region" description="Basic residues" evidence="6">
    <location>
        <begin position="346"/>
        <end position="367"/>
    </location>
</feature>
<feature type="compositionally biased region" description="Basic residues" evidence="6">
    <location>
        <begin position="863"/>
        <end position="875"/>
    </location>
</feature>
<feature type="region of interest" description="Disordered" evidence="6">
    <location>
        <begin position="678"/>
        <end position="733"/>
    </location>
</feature>
<dbReference type="PANTHER" id="PTHR14304">
    <property type="entry name" value="CELL DIVISION CYCLE AND APOPTOSIS REGULATOR PROTEIN"/>
    <property type="match status" value="1"/>
</dbReference>
<keyword evidence="4 5" id="KW-0175">Coiled coil</keyword>
<dbReference type="SMART" id="SM01122">
    <property type="entry name" value="DBC1"/>
    <property type="match status" value="1"/>
</dbReference>
<dbReference type="PANTHER" id="PTHR14304:SF11">
    <property type="entry name" value="SAP DOMAIN-CONTAINING PROTEIN"/>
    <property type="match status" value="1"/>
</dbReference>
<reference evidence="9" key="1">
    <citation type="submission" date="2025-08" db="UniProtKB">
        <authorList>
            <consortium name="RefSeq"/>
        </authorList>
    </citation>
    <scope>IDENTIFICATION</scope>
    <source>
        <tissue evidence="9">Muscle</tissue>
    </source>
</reference>
<feature type="region of interest" description="Disordered" evidence="6">
    <location>
        <begin position="988"/>
        <end position="1009"/>
    </location>
</feature>
<feature type="region of interest" description="Disordered" evidence="6">
    <location>
        <begin position="808"/>
        <end position="875"/>
    </location>
</feature>
<dbReference type="Pfam" id="PF14443">
    <property type="entry name" value="DBC1"/>
    <property type="match status" value="1"/>
</dbReference>
<evidence type="ECO:0000256" key="5">
    <source>
        <dbReference type="SAM" id="Coils"/>
    </source>
</evidence>
<feature type="region of interest" description="Disordered" evidence="6">
    <location>
        <begin position="292"/>
        <end position="313"/>
    </location>
</feature>
<name>A0ABM1B3E1_LIMPO</name>
<dbReference type="InterPro" id="IPR003034">
    <property type="entry name" value="SAP_dom"/>
</dbReference>
<evidence type="ECO:0000256" key="4">
    <source>
        <dbReference type="ARBA" id="ARBA00023054"/>
    </source>
</evidence>
<keyword evidence="3" id="KW-0597">Phosphoprotein</keyword>
<evidence type="ECO:0000313" key="8">
    <source>
        <dbReference type="Proteomes" id="UP000694941"/>
    </source>
</evidence>
<feature type="compositionally biased region" description="Basic and acidic residues" evidence="6">
    <location>
        <begin position="808"/>
        <end position="841"/>
    </location>
</feature>
<dbReference type="InterPro" id="IPR036361">
    <property type="entry name" value="SAP_dom_sf"/>
</dbReference>
<comment type="subcellular location">
    <subcellularLocation>
        <location evidence="1">Cytoplasm</location>
    </subcellularLocation>
</comment>
<keyword evidence="2" id="KW-0963">Cytoplasm</keyword>
<dbReference type="InterPro" id="IPR025223">
    <property type="entry name" value="S1-like_RNA-bd_dom"/>
</dbReference>
<evidence type="ECO:0000313" key="9">
    <source>
        <dbReference type="RefSeq" id="XP_013773988.1"/>
    </source>
</evidence>
<dbReference type="GeneID" id="106458966"/>
<evidence type="ECO:0000256" key="1">
    <source>
        <dbReference type="ARBA" id="ARBA00004496"/>
    </source>
</evidence>
<dbReference type="SUPFAM" id="SSF68906">
    <property type="entry name" value="SAP domain"/>
    <property type="match status" value="1"/>
</dbReference>
<feature type="compositionally biased region" description="Basic and acidic residues" evidence="6">
    <location>
        <begin position="631"/>
        <end position="650"/>
    </location>
</feature>
<evidence type="ECO:0000256" key="3">
    <source>
        <dbReference type="ARBA" id="ARBA00022553"/>
    </source>
</evidence>
<dbReference type="Gene3D" id="1.10.720.30">
    <property type="entry name" value="SAP domain"/>
    <property type="match status" value="1"/>
</dbReference>
<keyword evidence="8" id="KW-1185">Reference proteome</keyword>
<sequence>MSQFAAASKNPPWARNTVTPGVSLPQSATPSQTSALANSLIAAQSHTSVTGAASSVVTGPGLAAVLAAQSQSAGQPNPTGTAFPTGLAALSLAQNALQSGAVLTQQPGIALPVSLTTTTPVGTPGIALPTTLATTQVATVSYPAPRLIGQATVPFSANQPQVPTAIPHQHSSQGQPQHQPKQRVFTGTVTKLHDNFGFVDEDVFFQTRYNPNMPFKWNAVRIQVLPNQLVQSTSNNRGVGLGAPGGLISSGGITLHPNPSGLSQNIIPAMPSMGNQTAGQYSSITGGVSVGNRISSNFPPIRRHSPPLRRDRDRDIRREEIRRDDRRDRYREREIEKESFPSSLSSRKRSRSPRRASHSPPRRKPRVVPRYTVQIPKISLDLHEGNVMELRKRYSSLYIPSDFFSASFLWQDAFPPHRPFSLDHTCTFHVMSKDVDPVGENDAILEPTDVDHRFSAKVMLMANPSLQDIYHKSCALAEDPESIRESFVHPTRLISFLVGLKGKNETMAIGGPWSPSLDGPDPDKDPRVLIQTAVRTCKALTGIDLSKCTQWYRFAEIYYRRGESNHKGRLYPARVETVVIFLPDVWSCLPTQLEWDGLVFQYKNQLQRKLHEDTEEAIETQAEDEEGNQEEQSKKEPTHHSELDPKTMKVNDLRRELEARNLSTKGLKSQLIARLTKALRSESEKEEQEEAEHDETMEDSEKQDSTEEEEKKKKEEEDKKQKEEQEKATLEKKYILPDSPAVIVHPSRSAKNGKFDCTVMSLSVLLDYRQEDNKENSFEVSLFAELFNEMLMRDFGFHIYRALVDAPEVKEEDKEKKKETKRNEKDEKDEKKKKSEEGESTKEDEDSGEDNGDVDRKDTKSGDRKKKDKEKKKDKKVQMYTINPHLLLSCVYFDQNHCGYILEKDTEEILHTLGLHLSRAQVRKLLQKVIKKENFYYRKFTDNSEAIYQKLERAATIKQDSETDDSLEKLAKGNKLYLPLVKWKPDEENKPSLENGDVESSDMNTTESKNQVPPMVMFQGALLDIEKLMEQLKRSERARADTELRMKELQVELDETKELATSVKELSDQLSKDLENTKQVLKKTTEELKSSKQHSDKYQRSLTVCMNHIRTMQGVINTTLGFQSSSTTGSNTNSGSSSSNSVSLDEPSTKVKKEMQEDKS</sequence>
<evidence type="ECO:0000259" key="7">
    <source>
        <dbReference type="PROSITE" id="PS50800"/>
    </source>
</evidence>
<feature type="compositionally biased region" description="Polar residues" evidence="6">
    <location>
        <begin position="16"/>
        <end position="30"/>
    </location>
</feature>
<feature type="compositionally biased region" description="Basic and acidic residues" evidence="6">
    <location>
        <begin position="699"/>
        <end position="733"/>
    </location>
</feature>